<proteinExistence type="predicted"/>
<feature type="signal peptide" evidence="1">
    <location>
        <begin position="1"/>
        <end position="19"/>
    </location>
</feature>
<reference evidence="2" key="1">
    <citation type="submission" date="2020-10" db="EMBL/GenBank/DDBJ databases">
        <title>Genome Sequence of Monilinia vaccinii-corymbosi Sheds Light on Mummy Berry Disease Infection of Blueberry and Mating Type.</title>
        <authorList>
            <person name="Yow A.G."/>
            <person name="Zhang Y."/>
            <person name="Bansal K."/>
            <person name="Eacker S.M."/>
            <person name="Sullivan S."/>
            <person name="Liachko I."/>
            <person name="Cubeta M.A."/>
            <person name="Rollins J.A."/>
            <person name="Ashrafi H."/>
        </authorList>
    </citation>
    <scope>NUCLEOTIDE SEQUENCE</scope>
    <source>
        <strain evidence="2">RL-1</strain>
    </source>
</reference>
<dbReference type="AlphaFoldDB" id="A0A8A3P9R3"/>
<feature type="chain" id="PRO_5032523618" evidence="1">
    <location>
        <begin position="20"/>
        <end position="215"/>
    </location>
</feature>
<evidence type="ECO:0000313" key="3">
    <source>
        <dbReference type="Proteomes" id="UP000672032"/>
    </source>
</evidence>
<dbReference type="EMBL" id="CP063406">
    <property type="protein sequence ID" value="QSZ31199.1"/>
    <property type="molecule type" value="Genomic_DNA"/>
</dbReference>
<evidence type="ECO:0000313" key="2">
    <source>
        <dbReference type="EMBL" id="QSZ31199.1"/>
    </source>
</evidence>
<accession>A0A8A3P9R3</accession>
<organism evidence="2 3">
    <name type="scientific">Monilinia vaccinii-corymbosi</name>
    <dbReference type="NCBI Taxonomy" id="61207"/>
    <lineage>
        <taxon>Eukaryota</taxon>
        <taxon>Fungi</taxon>
        <taxon>Dikarya</taxon>
        <taxon>Ascomycota</taxon>
        <taxon>Pezizomycotina</taxon>
        <taxon>Leotiomycetes</taxon>
        <taxon>Helotiales</taxon>
        <taxon>Sclerotiniaceae</taxon>
        <taxon>Monilinia</taxon>
    </lineage>
</organism>
<name>A0A8A3P9R3_9HELO</name>
<gene>
    <name evidence="2" type="ORF">DSL72_000762</name>
</gene>
<keyword evidence="1" id="KW-0732">Signal</keyword>
<protein>
    <submittedName>
        <fullName evidence="2">Uncharacterized protein</fullName>
    </submittedName>
</protein>
<dbReference type="Proteomes" id="UP000672032">
    <property type="component" value="Chromosome 2"/>
</dbReference>
<sequence length="215" mass="23134">MQYKAIFLAVLGLSTTSFASPLPNADAIATVPDVGFKALDSPDGIAGRNDDIITERAIPTIAHVRSSVHNLATIVSENVRLIYLDVSMTLGSGYKASSLIARHMGAIVDILRIANKGDLSTGIPSVLQIPAAQLADVDSILDDVREIVYELNIKLPRAFKLLLPTAAQNLVRQQRSVEQFKGPVTKLITNYLQALRCSKDPGLHARVNAAVAKIQ</sequence>
<keyword evidence="3" id="KW-1185">Reference proteome</keyword>
<evidence type="ECO:0000256" key="1">
    <source>
        <dbReference type="SAM" id="SignalP"/>
    </source>
</evidence>